<protein>
    <submittedName>
        <fullName evidence="1">Uncharacterized protein conserved in bacteria</fullName>
    </submittedName>
</protein>
<name>A0A239XAV5_9FLAO</name>
<organism evidence="1 2">
    <name type="scientific">Chryseobacterium taklimakanense</name>
    <dbReference type="NCBI Taxonomy" id="536441"/>
    <lineage>
        <taxon>Bacteria</taxon>
        <taxon>Pseudomonadati</taxon>
        <taxon>Bacteroidota</taxon>
        <taxon>Flavobacteriia</taxon>
        <taxon>Flavobacteriales</taxon>
        <taxon>Weeksellaceae</taxon>
        <taxon>Chryseobacterium group</taxon>
        <taxon>Chryseobacterium</taxon>
    </lineage>
</organism>
<dbReference type="RefSeq" id="WP_095071618.1">
    <property type="nucleotide sequence ID" value="NZ_LT906465.1"/>
</dbReference>
<evidence type="ECO:0000313" key="1">
    <source>
        <dbReference type="EMBL" id="SNV43797.1"/>
    </source>
</evidence>
<dbReference type="KEGG" id="ctak:4412677_01316"/>
<reference evidence="1 2" key="1">
    <citation type="submission" date="2017-06" db="EMBL/GenBank/DDBJ databases">
        <authorList>
            <consortium name="Pathogen Informatics"/>
        </authorList>
    </citation>
    <scope>NUCLEOTIDE SEQUENCE [LARGE SCALE GENOMIC DNA]</scope>
    <source>
        <strain evidence="1 2">NCTC13490</strain>
    </source>
</reference>
<dbReference type="EMBL" id="LT906465">
    <property type="protein sequence ID" value="SNV43797.1"/>
    <property type="molecule type" value="Genomic_DNA"/>
</dbReference>
<proteinExistence type="predicted"/>
<dbReference type="AlphaFoldDB" id="A0A239XAV5"/>
<dbReference type="Proteomes" id="UP000215196">
    <property type="component" value="Chromosome 1"/>
</dbReference>
<evidence type="ECO:0000313" key="2">
    <source>
        <dbReference type="Proteomes" id="UP000215196"/>
    </source>
</evidence>
<gene>
    <name evidence="1" type="ORF">SAMEA4412677_01316</name>
</gene>
<accession>A0A239XAV5</accession>
<sequence>MKKRIILGLPTDNSINSAIQSNLENLDFEVINVSFDITNFKYKNFGQRIHNFFRKTFLKDKNFKKRLKYNNHRQELENQLNHLHPKADYALLIRPDIYPTEFLEKIKQKVGKMYGYHWDGLALYPLTRDVIPYFDSFYVFDPKDYPHPEFPNVKPTTNFYIDHVKTKENPENDIYYIGFMMKKRMPSILRLLEKIEPLNLKLDVNLLTKDLASTSGLNKNINFFTEPMTYQQNLESMMNSKVILDFLDSSHGGLSLRTFEAVGFGKKLVTNNPSVKYYDFYNPANIFVWDGENPYGIEEFLQKPYEKLPEQIVKKYGFTNWINYILEIGPHQRIEFPAELINS</sequence>
<keyword evidence="2" id="KW-1185">Reference proteome</keyword>